<evidence type="ECO:0000313" key="1">
    <source>
        <dbReference type="EMBL" id="SEN65805.1"/>
    </source>
</evidence>
<name>A0A1H8ICB2_9PROT</name>
<evidence type="ECO:0000313" key="2">
    <source>
        <dbReference type="Proteomes" id="UP000199459"/>
    </source>
</evidence>
<reference evidence="1 2" key="1">
    <citation type="submission" date="2016-10" db="EMBL/GenBank/DDBJ databases">
        <authorList>
            <person name="de Groot N.N."/>
        </authorList>
    </citation>
    <scope>NUCLEOTIDE SEQUENCE [LARGE SCALE GENOMIC DNA]</scope>
    <source>
        <strain evidence="1 2">Nm22</strain>
    </source>
</reference>
<accession>A0A1H8ICB2</accession>
<feature type="non-terminal residue" evidence="1">
    <location>
        <position position="1"/>
    </location>
</feature>
<gene>
    <name evidence="1" type="ORF">SAMN05216325_1311</name>
</gene>
<dbReference type="Proteomes" id="UP000199459">
    <property type="component" value="Unassembled WGS sequence"/>
</dbReference>
<organism evidence="1 2">
    <name type="scientific">Nitrosomonas marina</name>
    <dbReference type="NCBI Taxonomy" id="917"/>
    <lineage>
        <taxon>Bacteria</taxon>
        <taxon>Pseudomonadati</taxon>
        <taxon>Pseudomonadota</taxon>
        <taxon>Betaproteobacteria</taxon>
        <taxon>Nitrosomonadales</taxon>
        <taxon>Nitrosomonadaceae</taxon>
        <taxon>Nitrosomonas</taxon>
    </lineage>
</organism>
<sequence length="83" mass="8548">RVGTVDLGSGINPNSLVVCVLGAGGSCNNLAGTAEKHGVTVVNLGAALSDPDTEIYARVQDMAGNTTEVYRTVDWFLNDAPTP</sequence>
<proteinExistence type="predicted"/>
<protein>
    <submittedName>
        <fullName evidence="1">Uncharacterized protein</fullName>
    </submittedName>
</protein>
<dbReference type="AlphaFoldDB" id="A0A1H8ICB2"/>
<dbReference type="RefSeq" id="WP_177167783.1">
    <property type="nucleotide sequence ID" value="NZ_FOCP01000031.1"/>
</dbReference>
<dbReference type="EMBL" id="FOCP01000031">
    <property type="protein sequence ID" value="SEN65805.1"/>
    <property type="molecule type" value="Genomic_DNA"/>
</dbReference>